<proteinExistence type="predicted"/>
<reference evidence="1 2" key="1">
    <citation type="journal article" date="2013" name="Nat. Genet.">
        <title>The genome of the hydatid tapeworm Echinococcus granulosus.</title>
        <authorList>
            <person name="Zheng H."/>
            <person name="Zhang W."/>
            <person name="Zhang L."/>
            <person name="Zhang Z."/>
            <person name="Li J."/>
            <person name="Lu G."/>
            <person name="Zhu Y."/>
            <person name="Wang Y."/>
            <person name="Huang Y."/>
            <person name="Liu J."/>
            <person name="Kang H."/>
            <person name="Chen J."/>
            <person name="Wang L."/>
            <person name="Chen A."/>
            <person name="Yu S."/>
            <person name="Gao Z."/>
            <person name="Jin L."/>
            <person name="Gu W."/>
            <person name="Wang Z."/>
            <person name="Zhao L."/>
            <person name="Shi B."/>
            <person name="Wen H."/>
            <person name="Lin R."/>
            <person name="Jones M.K."/>
            <person name="Brejova B."/>
            <person name="Vinar T."/>
            <person name="Zhao G."/>
            <person name="McManus D.P."/>
            <person name="Chen Z."/>
            <person name="Zhou Y."/>
            <person name="Wang S."/>
        </authorList>
    </citation>
    <scope>NUCLEOTIDE SEQUENCE [LARGE SCALE GENOMIC DNA]</scope>
</reference>
<name>W6URY1_ECHGR</name>
<dbReference type="Proteomes" id="UP000019149">
    <property type="component" value="Unassembled WGS sequence"/>
</dbReference>
<dbReference type="GeneID" id="36344699"/>
<dbReference type="AlphaFoldDB" id="W6URY1"/>
<gene>
    <name evidence="1" type="ORF">EGR_08984</name>
</gene>
<dbReference type="RefSeq" id="XP_024347375.1">
    <property type="nucleotide sequence ID" value="XM_024498233.1"/>
</dbReference>
<dbReference type="OrthoDB" id="6317304at2759"/>
<dbReference type="KEGG" id="egl:EGR_08984"/>
<dbReference type="CTD" id="36344699"/>
<comment type="caution">
    <text evidence="1">The sequence shown here is derived from an EMBL/GenBank/DDBJ whole genome shotgun (WGS) entry which is preliminary data.</text>
</comment>
<sequence length="120" mass="13111">MGAGGAETAARAEAGEAFGNPNLSMQCSTWEKAVEVKVFDICHHRQRNIYLQRAKKTNEEVFAALEDTVLDLRMAESKSLNAAGAKLEMVSMTGDKMMCPLVWRITNVPVGVHKTQDVSA</sequence>
<accession>W6URY1</accession>
<organism evidence="1 2">
    <name type="scientific">Echinococcus granulosus</name>
    <name type="common">Hydatid tapeworm</name>
    <dbReference type="NCBI Taxonomy" id="6210"/>
    <lineage>
        <taxon>Eukaryota</taxon>
        <taxon>Metazoa</taxon>
        <taxon>Spiralia</taxon>
        <taxon>Lophotrochozoa</taxon>
        <taxon>Platyhelminthes</taxon>
        <taxon>Cestoda</taxon>
        <taxon>Eucestoda</taxon>
        <taxon>Cyclophyllidea</taxon>
        <taxon>Taeniidae</taxon>
        <taxon>Echinococcus</taxon>
        <taxon>Echinococcus granulosus group</taxon>
    </lineage>
</organism>
<evidence type="ECO:0000313" key="1">
    <source>
        <dbReference type="EMBL" id="EUB56179.1"/>
    </source>
</evidence>
<protein>
    <submittedName>
        <fullName evidence="1">Uncharacterized protein</fullName>
    </submittedName>
</protein>
<dbReference type="EMBL" id="APAU02000126">
    <property type="protein sequence ID" value="EUB56179.1"/>
    <property type="molecule type" value="Genomic_DNA"/>
</dbReference>
<evidence type="ECO:0000313" key="2">
    <source>
        <dbReference type="Proteomes" id="UP000019149"/>
    </source>
</evidence>
<keyword evidence="2" id="KW-1185">Reference proteome</keyword>